<gene>
    <name evidence="2" type="ORF">IEO21_01928</name>
</gene>
<proteinExistence type="predicted"/>
<dbReference type="EMBL" id="JADOXO010000016">
    <property type="protein sequence ID" value="KAF9819663.1"/>
    <property type="molecule type" value="Genomic_DNA"/>
</dbReference>
<name>A0A8H7U5C4_9APHY</name>
<dbReference type="AlphaFoldDB" id="A0A8H7U5C4"/>
<evidence type="ECO:0000256" key="1">
    <source>
        <dbReference type="SAM" id="MobiDB-lite"/>
    </source>
</evidence>
<feature type="compositionally biased region" description="Basic and acidic residues" evidence="1">
    <location>
        <begin position="183"/>
        <end position="192"/>
    </location>
</feature>
<feature type="region of interest" description="Disordered" evidence="1">
    <location>
        <begin position="177"/>
        <end position="213"/>
    </location>
</feature>
<organism evidence="2 3">
    <name type="scientific">Rhodonia placenta</name>
    <dbReference type="NCBI Taxonomy" id="104341"/>
    <lineage>
        <taxon>Eukaryota</taxon>
        <taxon>Fungi</taxon>
        <taxon>Dikarya</taxon>
        <taxon>Basidiomycota</taxon>
        <taxon>Agaricomycotina</taxon>
        <taxon>Agaricomycetes</taxon>
        <taxon>Polyporales</taxon>
        <taxon>Adustoporiaceae</taxon>
        <taxon>Rhodonia</taxon>
    </lineage>
</organism>
<protein>
    <submittedName>
        <fullName evidence="2">Uncharacterized protein</fullName>
    </submittedName>
</protein>
<reference evidence="2" key="2">
    <citation type="journal article" name="Front. Microbiol.">
        <title>Degradative Capacity of Two Strains of Rhodonia placenta: From Phenotype to Genotype.</title>
        <authorList>
            <person name="Kolle M."/>
            <person name="Horta M.A.C."/>
            <person name="Nowrousian M."/>
            <person name="Ohm R.A."/>
            <person name="Benz J.P."/>
            <person name="Pilgard A."/>
        </authorList>
    </citation>
    <scope>NUCLEOTIDE SEQUENCE</scope>
    <source>
        <strain evidence="2">FPRL280</strain>
    </source>
</reference>
<reference evidence="2" key="1">
    <citation type="submission" date="2020-11" db="EMBL/GenBank/DDBJ databases">
        <authorList>
            <person name="Koelle M."/>
            <person name="Horta M.A.C."/>
            <person name="Nowrousian M."/>
            <person name="Ohm R.A."/>
            <person name="Benz P."/>
            <person name="Pilgard A."/>
        </authorList>
    </citation>
    <scope>NUCLEOTIDE SEQUENCE</scope>
    <source>
        <strain evidence="2">FPRL280</strain>
    </source>
</reference>
<evidence type="ECO:0000313" key="2">
    <source>
        <dbReference type="EMBL" id="KAF9819663.1"/>
    </source>
</evidence>
<evidence type="ECO:0000313" key="3">
    <source>
        <dbReference type="Proteomes" id="UP000639403"/>
    </source>
</evidence>
<accession>A0A8H7U5C4</accession>
<sequence length="258" mass="28715">MVITNTFGSSKRELSASTIASQDVAKLKSRQESFIWKRFPHAQNFCRSGPRSISISRPAIQELIRSGHSVPKGQYTPESDLPFRYCHLSPPRPSLSRSPEVGPGEIESGGESFPFHVPLISLSAARTRNDIRRRVEGFEMDRNLQRVDIPTAVQNQMLISLTEALARDDIRRRDEGFELDTEQPTHGDHAPPKCENSGDTEASKENRPFSPASTIPSVYSADSWVVSVSNSVSWIVEEVTDSNRAVRERLLEAVLGSV</sequence>
<comment type="caution">
    <text evidence="2">The sequence shown here is derived from an EMBL/GenBank/DDBJ whole genome shotgun (WGS) entry which is preliminary data.</text>
</comment>
<dbReference type="Proteomes" id="UP000639403">
    <property type="component" value="Unassembled WGS sequence"/>
</dbReference>